<evidence type="ECO:0008006" key="7">
    <source>
        <dbReference type="Google" id="ProtNLM"/>
    </source>
</evidence>
<evidence type="ECO:0000256" key="1">
    <source>
        <dbReference type="ARBA" id="ARBA00004141"/>
    </source>
</evidence>
<dbReference type="GO" id="GO:0016020">
    <property type="term" value="C:membrane"/>
    <property type="evidence" value="ECO:0007669"/>
    <property type="project" value="UniProtKB-SubCell"/>
</dbReference>
<keyword evidence="4" id="KW-0472">Membrane</keyword>
<evidence type="ECO:0000256" key="4">
    <source>
        <dbReference type="ARBA" id="ARBA00023136"/>
    </source>
</evidence>
<dbReference type="Pfam" id="PF05128">
    <property type="entry name" value="DUF697"/>
    <property type="match status" value="1"/>
</dbReference>
<gene>
    <name evidence="5" type="ORF">BC008_25120</name>
</gene>
<evidence type="ECO:0000313" key="5">
    <source>
        <dbReference type="EMBL" id="KST66255.1"/>
    </source>
</evidence>
<evidence type="ECO:0000256" key="2">
    <source>
        <dbReference type="ARBA" id="ARBA00022692"/>
    </source>
</evidence>
<comment type="caution">
    <text evidence="5">The sequence shown here is derived from an EMBL/GenBank/DDBJ whole genome shotgun (WGS) entry which is preliminary data.</text>
</comment>
<proteinExistence type="predicted"/>
<reference evidence="5 6" key="1">
    <citation type="journal article" date="2015" name="Genome Announc.">
        <title>Draft Genome of the Euendolithic (true boring) Cyanobacterium Mastigocoleus testarum strain BC008.</title>
        <authorList>
            <person name="Guida B.S."/>
            <person name="Garcia-Pichel F."/>
        </authorList>
    </citation>
    <scope>NUCLEOTIDE SEQUENCE [LARGE SCALE GENOMIC DNA]</scope>
    <source>
        <strain evidence="5 6">BC008</strain>
    </source>
</reference>
<comment type="subcellular location">
    <subcellularLocation>
        <location evidence="1">Membrane</location>
        <topology evidence="1">Multi-pass membrane protein</topology>
    </subcellularLocation>
</comment>
<sequence length="487" mass="53894">MIVKLKRPILVGGLGISFGLWVLQSWQDSIIQIGEFSLLSLAAVGGGLWLVRQNNVVENSQTQSIVPVDRQTAVDAIASSEIVIDRLAQESQSHFALDNLRERLTQLQVELDRQEIKLLVTGGKSVGKTILVKELNAGFENFPQLTVDIQETSPLFLQIDEEADNKVLQSGDEYDFVLFAIDSDLTDSEFQALELLKARNQQVILVFNKQDRYLADERASILQSLKQKISSPVVGIAASPLPIKVRKHHQDGSFQEWMEQVKPNLEELNTQLSEMLANQRQNLVWATTMRKALGLKAQAKDLLNEIRRDRAQPTIEQYQWIAAAAAFVNPVPALDVLATVAINAQMIVELGELYQQKFSLEQAQNVASTMGSLMLKLGLVELSTKTVSTILKSNTVTFVAGGAVQGISAAYLTRIAGLALIEYFQEQEIAINSGSALNLGKLQQTLQSVFENNQQTKFLQGFVQKGIKRLLPGTETNKLITNQKVAT</sequence>
<organism evidence="5 6">
    <name type="scientific">Mastigocoleus testarum BC008</name>
    <dbReference type="NCBI Taxonomy" id="371196"/>
    <lineage>
        <taxon>Bacteria</taxon>
        <taxon>Bacillati</taxon>
        <taxon>Cyanobacteriota</taxon>
        <taxon>Cyanophyceae</taxon>
        <taxon>Nostocales</taxon>
        <taxon>Hapalosiphonaceae</taxon>
        <taxon>Mastigocoleus</taxon>
    </lineage>
</organism>
<keyword evidence="6" id="KW-1185">Reference proteome</keyword>
<protein>
    <recommendedName>
        <fullName evidence="7">DUF697 domain-containing protein</fullName>
    </recommendedName>
</protein>
<keyword evidence="2" id="KW-0812">Transmembrane</keyword>
<dbReference type="OrthoDB" id="467934at2"/>
<accession>A0A0V7ZQ99</accession>
<dbReference type="InterPro" id="IPR021147">
    <property type="entry name" value="DUF697"/>
</dbReference>
<dbReference type="Proteomes" id="UP000053372">
    <property type="component" value="Unassembled WGS sequence"/>
</dbReference>
<dbReference type="Gene3D" id="3.40.50.300">
    <property type="entry name" value="P-loop containing nucleotide triphosphate hydrolases"/>
    <property type="match status" value="1"/>
</dbReference>
<dbReference type="InterPro" id="IPR027417">
    <property type="entry name" value="P-loop_NTPase"/>
</dbReference>
<name>A0A0V7ZQ99_9CYAN</name>
<evidence type="ECO:0000256" key="3">
    <source>
        <dbReference type="ARBA" id="ARBA00022989"/>
    </source>
</evidence>
<dbReference type="RefSeq" id="WP_027843029.1">
    <property type="nucleotide sequence ID" value="NZ_LMTZ01000098.1"/>
</dbReference>
<dbReference type="EMBL" id="LMTZ01000098">
    <property type="protein sequence ID" value="KST66255.1"/>
    <property type="molecule type" value="Genomic_DNA"/>
</dbReference>
<dbReference type="SUPFAM" id="SSF52540">
    <property type="entry name" value="P-loop containing nucleoside triphosphate hydrolases"/>
    <property type="match status" value="1"/>
</dbReference>
<evidence type="ECO:0000313" key="6">
    <source>
        <dbReference type="Proteomes" id="UP000053372"/>
    </source>
</evidence>
<dbReference type="AlphaFoldDB" id="A0A0V7ZQ99"/>
<keyword evidence="3" id="KW-1133">Transmembrane helix</keyword>